<evidence type="ECO:0000313" key="9">
    <source>
        <dbReference type="Proteomes" id="UP001516351"/>
    </source>
</evidence>
<reference evidence="8 9" key="1">
    <citation type="submission" date="2020-06" db="EMBL/GenBank/DDBJ databases">
        <title>Synonyms of Asaia species.</title>
        <authorList>
            <person name="Sombolestani A."/>
        </authorList>
    </citation>
    <scope>NUCLEOTIDE SEQUENCE [LARGE SCALE GENOMIC DNA]</scope>
    <source>
        <strain evidence="8 9">LMG 27047</strain>
    </source>
</reference>
<evidence type="ECO:0000256" key="2">
    <source>
        <dbReference type="ARBA" id="ARBA00023015"/>
    </source>
</evidence>
<dbReference type="InterPro" id="IPR013249">
    <property type="entry name" value="RNA_pol_sigma70_r4_t2"/>
</dbReference>
<dbReference type="PANTHER" id="PTHR43133:SF8">
    <property type="entry name" value="RNA POLYMERASE SIGMA FACTOR HI_1459-RELATED"/>
    <property type="match status" value="1"/>
</dbReference>
<evidence type="ECO:0000256" key="3">
    <source>
        <dbReference type="ARBA" id="ARBA00023082"/>
    </source>
</evidence>
<dbReference type="SUPFAM" id="SSF88946">
    <property type="entry name" value="Sigma2 domain of RNA polymerase sigma factors"/>
    <property type="match status" value="1"/>
</dbReference>
<dbReference type="SUPFAM" id="SSF88659">
    <property type="entry name" value="Sigma3 and sigma4 domains of RNA polymerase sigma factors"/>
    <property type="match status" value="1"/>
</dbReference>
<keyword evidence="2" id="KW-0805">Transcription regulation</keyword>
<evidence type="ECO:0000259" key="6">
    <source>
        <dbReference type="Pfam" id="PF04542"/>
    </source>
</evidence>
<dbReference type="NCBIfam" id="TIGR02937">
    <property type="entry name" value="sigma70-ECF"/>
    <property type="match status" value="1"/>
</dbReference>
<feature type="domain" description="RNA polymerase sigma-70 region 2" evidence="6">
    <location>
        <begin position="32"/>
        <end position="98"/>
    </location>
</feature>
<dbReference type="InterPro" id="IPR013324">
    <property type="entry name" value="RNA_pol_sigma_r3/r4-like"/>
</dbReference>
<dbReference type="InterPro" id="IPR036388">
    <property type="entry name" value="WH-like_DNA-bd_sf"/>
</dbReference>
<feature type="domain" description="RNA polymerase sigma factor 70 region 4 type 2" evidence="7">
    <location>
        <begin position="128"/>
        <end position="178"/>
    </location>
</feature>
<name>A0ABX2P496_9PROT</name>
<dbReference type="InterPro" id="IPR013325">
    <property type="entry name" value="RNA_pol_sigma_r2"/>
</dbReference>
<dbReference type="InterPro" id="IPR007627">
    <property type="entry name" value="RNA_pol_sigma70_r2"/>
</dbReference>
<comment type="similarity">
    <text evidence="1">Belongs to the sigma-70 factor family. ECF subfamily.</text>
</comment>
<dbReference type="EMBL" id="JABXXV010000002">
    <property type="protein sequence ID" value="NVN46037.1"/>
    <property type="molecule type" value="Genomic_DNA"/>
</dbReference>
<keyword evidence="9" id="KW-1185">Reference proteome</keyword>
<accession>A0ABX2P496</accession>
<evidence type="ECO:0000313" key="8">
    <source>
        <dbReference type="EMBL" id="NVN46037.1"/>
    </source>
</evidence>
<sequence>MSRQAESYASASDELLMAWSGEGDPEAFSHIVSRYSQFVVRVAARTLGSVDMAEEISQDIFIKLWKNADSYTSDRSKFSTWLYRIVVNACIDIARKRKCEALPEAFDLIDESENPEETVSRKELESMLAVAVDRIPVQQREAITLVYGEERTGTEAARLMGLSRKKVERLLSSGRSRLRKEMLGMRSKWNPRSS</sequence>
<dbReference type="Gene3D" id="1.10.1740.10">
    <property type="match status" value="1"/>
</dbReference>
<gene>
    <name evidence="8" type="ORF">HW542_04335</name>
</gene>
<keyword evidence="4" id="KW-0238">DNA-binding</keyword>
<comment type="caution">
    <text evidence="8">The sequence shown here is derived from an EMBL/GenBank/DDBJ whole genome shotgun (WGS) entry which is preliminary data.</text>
</comment>
<dbReference type="Proteomes" id="UP001516351">
    <property type="component" value="Unassembled WGS sequence"/>
</dbReference>
<organism evidence="8 9">
    <name type="scientific">Asaia spathodeae</name>
    <dbReference type="NCBI Taxonomy" id="657016"/>
    <lineage>
        <taxon>Bacteria</taxon>
        <taxon>Pseudomonadati</taxon>
        <taxon>Pseudomonadota</taxon>
        <taxon>Alphaproteobacteria</taxon>
        <taxon>Acetobacterales</taxon>
        <taxon>Acetobacteraceae</taxon>
        <taxon>Asaia</taxon>
    </lineage>
</organism>
<evidence type="ECO:0000256" key="1">
    <source>
        <dbReference type="ARBA" id="ARBA00010641"/>
    </source>
</evidence>
<evidence type="ECO:0000256" key="5">
    <source>
        <dbReference type="ARBA" id="ARBA00023163"/>
    </source>
</evidence>
<protein>
    <submittedName>
        <fullName evidence="8">Sigma-70 family RNA polymerase sigma factor</fullName>
    </submittedName>
</protein>
<keyword evidence="3" id="KW-0731">Sigma factor</keyword>
<dbReference type="InterPro" id="IPR014284">
    <property type="entry name" value="RNA_pol_sigma-70_dom"/>
</dbReference>
<dbReference type="Pfam" id="PF04542">
    <property type="entry name" value="Sigma70_r2"/>
    <property type="match status" value="1"/>
</dbReference>
<evidence type="ECO:0000259" key="7">
    <source>
        <dbReference type="Pfam" id="PF08281"/>
    </source>
</evidence>
<dbReference type="Pfam" id="PF08281">
    <property type="entry name" value="Sigma70_r4_2"/>
    <property type="match status" value="1"/>
</dbReference>
<dbReference type="PANTHER" id="PTHR43133">
    <property type="entry name" value="RNA POLYMERASE ECF-TYPE SIGMA FACTO"/>
    <property type="match status" value="1"/>
</dbReference>
<dbReference type="Gene3D" id="1.10.10.10">
    <property type="entry name" value="Winged helix-like DNA-binding domain superfamily/Winged helix DNA-binding domain"/>
    <property type="match status" value="1"/>
</dbReference>
<proteinExistence type="inferred from homology"/>
<keyword evidence="5" id="KW-0804">Transcription</keyword>
<dbReference type="InterPro" id="IPR039425">
    <property type="entry name" value="RNA_pol_sigma-70-like"/>
</dbReference>
<evidence type="ECO:0000256" key="4">
    <source>
        <dbReference type="ARBA" id="ARBA00023125"/>
    </source>
</evidence>
<dbReference type="RefSeq" id="WP_267311357.1">
    <property type="nucleotide sequence ID" value="NZ_JABXXV010000002.1"/>
</dbReference>